<gene>
    <name evidence="3" type="ORF">NM06_05500</name>
</gene>
<evidence type="ECO:0000256" key="1">
    <source>
        <dbReference type="SAM" id="MobiDB-lite"/>
    </source>
</evidence>
<comment type="caution">
    <text evidence="3">The sequence shown here is derived from an EMBL/GenBank/DDBJ whole genome shotgun (WGS) entry which is preliminary data.</text>
</comment>
<feature type="transmembrane region" description="Helical" evidence="2">
    <location>
        <begin position="978"/>
        <end position="996"/>
    </location>
</feature>
<protein>
    <submittedName>
        <fullName evidence="3">Uncharacterized protein</fullName>
    </submittedName>
</protein>
<evidence type="ECO:0000256" key="2">
    <source>
        <dbReference type="SAM" id="Phobius"/>
    </source>
</evidence>
<feature type="region of interest" description="Disordered" evidence="1">
    <location>
        <begin position="1"/>
        <end position="47"/>
    </location>
</feature>
<evidence type="ECO:0000313" key="3">
    <source>
        <dbReference type="EMBL" id="KGY10363.1"/>
    </source>
</evidence>
<evidence type="ECO:0000313" key="4">
    <source>
        <dbReference type="Proteomes" id="UP000030451"/>
    </source>
</evidence>
<proteinExistence type="predicted"/>
<reference evidence="3 4" key="1">
    <citation type="submission" date="2014-10" db="EMBL/GenBank/DDBJ databases">
        <title>Genome sequencing of Vibrio sinaloensis T08.</title>
        <authorList>
            <person name="Chan K.-G."/>
            <person name="Mohamad N.I."/>
        </authorList>
    </citation>
    <scope>NUCLEOTIDE SEQUENCE [LARGE SCALE GENOMIC DNA]</scope>
    <source>
        <strain evidence="3 4">T08</strain>
    </source>
</reference>
<dbReference type="RefSeq" id="WP_038188768.1">
    <property type="nucleotide sequence ID" value="NZ_JRWP01000004.1"/>
</dbReference>
<name>A0A0A5JQW3_PHOS4</name>
<dbReference type="AlphaFoldDB" id="A0A0A5JQW3"/>
<accession>A0A0A5JQW3</accession>
<feature type="compositionally biased region" description="Polar residues" evidence="1">
    <location>
        <begin position="1"/>
        <end position="12"/>
    </location>
</feature>
<dbReference type="EMBL" id="JRWP01000004">
    <property type="protein sequence ID" value="KGY10363.1"/>
    <property type="molecule type" value="Genomic_DNA"/>
</dbReference>
<keyword evidence="2" id="KW-0812">Transmembrane</keyword>
<dbReference type="OrthoDB" id="7052461at2"/>
<feature type="transmembrane region" description="Helical" evidence="2">
    <location>
        <begin position="1045"/>
        <end position="1062"/>
    </location>
</feature>
<dbReference type="Proteomes" id="UP000030451">
    <property type="component" value="Unassembled WGS sequence"/>
</dbReference>
<keyword evidence="2" id="KW-1133">Transmembrane helix</keyword>
<keyword evidence="2" id="KW-0472">Membrane</keyword>
<sequence>MTTTADCPSLKQTPKERDANFCQPDEANRQHAPKHQTDNEQSVNSAQRNHVASYDLTVIATLDTLMGADCLELAYRASLHSQSTHINESLRPRYNIQLVGVKGGWDATLDSSQLYSVDSTWLDELSKHKQSGSATYHGWQSIASTSISYHDISANTVLVCLPEGHMAAQLLKSSGKHLVTLANTEQSPLEALAAWLNMPLLPIEEAHATYFRDYLPGLSFQGIPWEDSVPDMSSKAATSVVQESNDYSPPTVSKILSRERVFQSFSEDDTTTLDVDTHWCGIPITGLSDEKRQSHKLAKDVCLYLIDEKDLPSENQRSLYVKYKQRFLETLDQDFGQWMYGEAAKKHINLKMPTNLVLYCSASAIAQSTERLAEQIDRVERIEFTTSKSDHSALQAVKNLPEIQGLADIAIISGKFSHYFRADIVEQNKTDSRTVVDLIVNHLLALSLKQDRPLVSYGSTFFLPFRLTKRKCKLSINAANEPYNYKGLIESNGDVTKKHKDRSKMPTFSSYRGTIELKQGEGERFNIIANERDAFLYLDPVIRERLFHLDEHNGQKILKWCAALSPDDELNPDDTPHIWAMQHIKNIGTPDEQTVCSQATVRDVSVHQFYNDVYILSVNVYERFFQGATSLTSCDNNWWHDLFTDDMQVQQTIEESRVKYWLTYTDKIRQIYPSFATRQHDKKQHISYFFGKQNPHTDCPFTQRTLNYQQLCNNRYSLPPDFIQILKAINVEGVDELRFKPFIDNRLFCNTIYGFAGDCLVNDTSKQHYEALFSLAAYVDAAENGWQSLGGYAYDPTFIKGLLEEQTYTRWAAMGNRYAFTDYSNVYIGYGAEFNNTIAPCHVFYNYQNMLLMALFYRESLHDFSERVSEISKHIDSASQNEFRKIRQDFIRFTNVSWFQELSSQIQGKELYNKILQGIDIKKEYEFLEKEISATYQHFQAVTADMFTKVTFAIAIVALLGSSYNLFNEQSPLSDNSVTPYGIPLLISYGLLLFVGKNFVTRTANRLIGYRTRGATPPNTLVERDKNIKNSRPVKQDNRGYWRKWAFYGLIIVVGMIIALATDSDVAICQLMPFIDSPEQCNWSLWHDVIQKMEPIQTK</sequence>
<organism evidence="3 4">
    <name type="scientific">Photobacterium sp. (strain ATCC 43367)</name>
    <dbReference type="NCBI Taxonomy" id="379097"/>
    <lineage>
        <taxon>Bacteria</taxon>
        <taxon>Pseudomonadati</taxon>
        <taxon>Pseudomonadota</taxon>
        <taxon>Gammaproteobacteria</taxon>
        <taxon>Vibrionales</taxon>
        <taxon>Vibrionaceae</taxon>
        <taxon>Vibrio</taxon>
        <taxon>Vibrio oreintalis group</taxon>
    </lineage>
</organism>